<dbReference type="InterPro" id="IPR036662">
    <property type="entry name" value="PTS_EIIA_man-typ_sf"/>
</dbReference>
<dbReference type="Proteomes" id="UP000628775">
    <property type="component" value="Unassembled WGS sequence"/>
</dbReference>
<keyword evidence="4" id="KW-1185">Reference proteome</keyword>
<dbReference type="SUPFAM" id="SSF53062">
    <property type="entry name" value="PTS system fructose IIA component-like"/>
    <property type="match status" value="1"/>
</dbReference>
<reference evidence="3" key="2">
    <citation type="submission" date="2020-09" db="EMBL/GenBank/DDBJ databases">
        <authorList>
            <person name="Sun Q."/>
            <person name="Zhou Y."/>
        </authorList>
    </citation>
    <scope>NUCLEOTIDE SEQUENCE</scope>
    <source>
        <strain evidence="3">CGMCC 1.15371</strain>
    </source>
</reference>
<dbReference type="AlphaFoldDB" id="A0A8J2YDF9"/>
<evidence type="ECO:0000313" key="4">
    <source>
        <dbReference type="Proteomes" id="UP000628775"/>
    </source>
</evidence>
<comment type="caution">
    <text evidence="3">The sequence shown here is derived from an EMBL/GenBank/DDBJ whole genome shotgun (WGS) entry which is preliminary data.</text>
</comment>
<dbReference type="InterPro" id="IPR004701">
    <property type="entry name" value="PTS_EIIA_man-typ"/>
</dbReference>
<dbReference type="GO" id="GO:0009401">
    <property type="term" value="P:phosphoenolpyruvate-dependent sugar phosphotransferase system"/>
    <property type="evidence" value="ECO:0007669"/>
    <property type="project" value="InterPro"/>
</dbReference>
<dbReference type="EMBL" id="BMIR01000001">
    <property type="protein sequence ID" value="GGE25922.1"/>
    <property type="molecule type" value="Genomic_DNA"/>
</dbReference>
<dbReference type="RefSeq" id="WP_188687670.1">
    <property type="nucleotide sequence ID" value="NZ_BMIR01000001.1"/>
</dbReference>
<reference evidence="3" key="1">
    <citation type="journal article" date="2014" name="Int. J. Syst. Evol. Microbiol.">
        <title>Complete genome sequence of Corynebacterium casei LMG S-19264T (=DSM 44701T), isolated from a smear-ripened cheese.</title>
        <authorList>
            <consortium name="US DOE Joint Genome Institute (JGI-PGF)"/>
            <person name="Walter F."/>
            <person name="Albersmeier A."/>
            <person name="Kalinowski J."/>
            <person name="Ruckert C."/>
        </authorList>
    </citation>
    <scope>NUCLEOTIDE SEQUENCE</scope>
    <source>
        <strain evidence="3">CGMCC 1.15371</strain>
    </source>
</reference>
<feature type="domain" description="PTS EIIA type-4" evidence="2">
    <location>
        <begin position="1"/>
        <end position="124"/>
    </location>
</feature>
<dbReference type="GO" id="GO:0016740">
    <property type="term" value="F:transferase activity"/>
    <property type="evidence" value="ECO:0007669"/>
    <property type="project" value="UniProtKB-KW"/>
</dbReference>
<evidence type="ECO:0000259" key="2">
    <source>
        <dbReference type="PROSITE" id="PS51096"/>
    </source>
</evidence>
<organism evidence="3 4">
    <name type="scientific">Pullulanibacillus camelliae</name>
    <dbReference type="NCBI Taxonomy" id="1707096"/>
    <lineage>
        <taxon>Bacteria</taxon>
        <taxon>Bacillati</taxon>
        <taxon>Bacillota</taxon>
        <taxon>Bacilli</taxon>
        <taxon>Bacillales</taxon>
        <taxon>Sporolactobacillaceae</taxon>
        <taxon>Pullulanibacillus</taxon>
    </lineage>
</organism>
<dbReference type="PANTHER" id="PTHR33799:SF1">
    <property type="entry name" value="PTS SYSTEM MANNOSE-SPECIFIC EIIAB COMPONENT-RELATED"/>
    <property type="match status" value="1"/>
</dbReference>
<protein>
    <submittedName>
        <fullName evidence="3">PTS mannose transporter subunit IIA</fullName>
    </submittedName>
</protein>
<dbReference type="Pfam" id="PF03610">
    <property type="entry name" value="EIIA-man"/>
    <property type="match status" value="1"/>
</dbReference>
<dbReference type="PANTHER" id="PTHR33799">
    <property type="entry name" value="PTS PERMEASE-RELATED-RELATED"/>
    <property type="match status" value="1"/>
</dbReference>
<sequence>MKRFLFATHGDLSKALINTVSMIIGDMPNVSYFQMTKLKSSATAKKELKEILTDKEENDHFIVLTDMFGGSVCNICSELFMELKNFDLLTGVNLPMVLTMLLAGEEASIADTISQGFEAAKNGIIHINEIIESQKGSVQDDITSEN</sequence>
<proteinExistence type="predicted"/>
<evidence type="ECO:0000256" key="1">
    <source>
        <dbReference type="ARBA" id="ARBA00022679"/>
    </source>
</evidence>
<dbReference type="InterPro" id="IPR051471">
    <property type="entry name" value="Bacterial_PTS_sugar_comp"/>
</dbReference>
<accession>A0A8J2YDF9</accession>
<evidence type="ECO:0000313" key="3">
    <source>
        <dbReference type="EMBL" id="GGE25922.1"/>
    </source>
</evidence>
<gene>
    <name evidence="3" type="ORF">GCM10011391_00360</name>
</gene>
<dbReference type="GO" id="GO:0016020">
    <property type="term" value="C:membrane"/>
    <property type="evidence" value="ECO:0007669"/>
    <property type="project" value="InterPro"/>
</dbReference>
<dbReference type="PROSITE" id="PS51096">
    <property type="entry name" value="PTS_EIIA_TYPE_4"/>
    <property type="match status" value="1"/>
</dbReference>
<name>A0A8J2YDF9_9BACL</name>
<dbReference type="Gene3D" id="3.40.50.510">
    <property type="entry name" value="Phosphotransferase system, mannose-type IIA component"/>
    <property type="match status" value="1"/>
</dbReference>
<keyword evidence="1" id="KW-0808">Transferase</keyword>